<evidence type="ECO:0000256" key="1">
    <source>
        <dbReference type="ARBA" id="ARBA00000966"/>
    </source>
</evidence>
<keyword evidence="5 6" id="KW-0326">Glycosidase</keyword>
<evidence type="ECO:0000256" key="2">
    <source>
        <dbReference type="ARBA" id="ARBA00005641"/>
    </source>
</evidence>
<comment type="similarity">
    <text evidence="2 6">Belongs to the glycosyl hydrolase 5 (cellulase A) family.</text>
</comment>
<keyword evidence="4 6" id="KW-0378">Hydrolase</keyword>
<dbReference type="PANTHER" id="PTHR34142:SF1">
    <property type="entry name" value="GLYCOSIDE HYDROLASE FAMILY 5 DOMAIN-CONTAINING PROTEIN"/>
    <property type="match status" value="1"/>
</dbReference>
<dbReference type="GO" id="GO:0016787">
    <property type="term" value="F:hydrolase activity"/>
    <property type="evidence" value="ECO:0007669"/>
    <property type="project" value="UniProtKB-KW"/>
</dbReference>
<dbReference type="EC" id="3.2.1.4" evidence="3"/>
<comment type="catalytic activity">
    <reaction evidence="1">
        <text>Endohydrolysis of (1-&gt;4)-beta-D-glucosidic linkages in cellulose, lichenin and cereal beta-D-glucans.</text>
        <dbReference type="EC" id="3.2.1.4"/>
    </reaction>
</comment>
<feature type="signal peptide" evidence="7">
    <location>
        <begin position="1"/>
        <end position="18"/>
    </location>
</feature>
<reference evidence="9 10" key="1">
    <citation type="submission" date="2024-04" db="EMBL/GenBank/DDBJ databases">
        <title>Phyllosticta paracitricarpa is synonymous to the EU quarantine fungus P. citricarpa based on phylogenomic analyses.</title>
        <authorList>
            <consortium name="Lawrence Berkeley National Laboratory"/>
            <person name="Van Ingen-Buijs V.A."/>
            <person name="Van Westerhoven A.C."/>
            <person name="Haridas S."/>
            <person name="Skiadas P."/>
            <person name="Martin F."/>
            <person name="Groenewald J.Z."/>
            <person name="Crous P.W."/>
            <person name="Seidl M.F."/>
        </authorList>
    </citation>
    <scope>NUCLEOTIDE SEQUENCE [LARGE SCALE GENOMIC DNA]</scope>
    <source>
        <strain evidence="9 10">CBS 123374</strain>
    </source>
</reference>
<gene>
    <name evidence="9" type="ORF">HDK90DRAFT_501576</name>
</gene>
<dbReference type="InterPro" id="IPR017853">
    <property type="entry name" value="GH"/>
</dbReference>
<keyword evidence="10" id="KW-1185">Reference proteome</keyword>
<dbReference type="SUPFAM" id="SSF51445">
    <property type="entry name" value="(Trans)glycosidases"/>
    <property type="match status" value="1"/>
</dbReference>
<organism evidence="9 10">
    <name type="scientific">Phyllosticta capitalensis</name>
    <dbReference type="NCBI Taxonomy" id="121624"/>
    <lineage>
        <taxon>Eukaryota</taxon>
        <taxon>Fungi</taxon>
        <taxon>Dikarya</taxon>
        <taxon>Ascomycota</taxon>
        <taxon>Pezizomycotina</taxon>
        <taxon>Dothideomycetes</taxon>
        <taxon>Dothideomycetes incertae sedis</taxon>
        <taxon>Botryosphaeriales</taxon>
        <taxon>Phyllostictaceae</taxon>
        <taxon>Phyllosticta</taxon>
    </lineage>
</organism>
<evidence type="ECO:0000313" key="10">
    <source>
        <dbReference type="Proteomes" id="UP001492380"/>
    </source>
</evidence>
<comment type="caution">
    <text evidence="9">The sequence shown here is derived from an EMBL/GenBank/DDBJ whole genome shotgun (WGS) entry which is preliminary data.</text>
</comment>
<dbReference type="InterPro" id="IPR001547">
    <property type="entry name" value="Glyco_hydro_5"/>
</dbReference>
<evidence type="ECO:0000259" key="8">
    <source>
        <dbReference type="Pfam" id="PF00150"/>
    </source>
</evidence>
<keyword evidence="7" id="KW-0732">Signal</keyword>
<feature type="chain" id="PRO_5046854969" description="cellulase" evidence="7">
    <location>
        <begin position="19"/>
        <end position="340"/>
    </location>
</feature>
<feature type="domain" description="Glycoside hydrolase family 5" evidence="8">
    <location>
        <begin position="36"/>
        <end position="309"/>
    </location>
</feature>
<dbReference type="EMBL" id="JBBWRZ010000002">
    <property type="protein sequence ID" value="KAK8244076.1"/>
    <property type="molecule type" value="Genomic_DNA"/>
</dbReference>
<sequence length="340" mass="38395">MRFFSLLVALSAAGTALAAPQQRQLPPCGKLRYFGVNEAGPEFGESQFPGQPGKDYIWPDEQKMQQFIDLGMNMLRINFLMERLIPKLTGQPDEAYMRNLTNTINFITKQGVYAMMTPHNYGRYYQNVMNDVDGFKTWWTTAATPFKDNPLVVFDTNNEFKDMDQQLVIKLNQAAIDGIRAAGAKDQIITPEGNFYTGAWTWIKSGGNSETMGVLTDPAHPGDTSRLIYQMHQYSDSDGSGSSETCVNNTVMADRLVGATEWLRQNKKQAIIGEYAGGANPTCFDAIIGGLRYMEKNSDVWLGALWWAAGPWWKNQKWYDMEPPDGIAWKEYIPKLKEFI</sequence>
<dbReference type="PANTHER" id="PTHR34142">
    <property type="entry name" value="ENDO-BETA-1,4-GLUCANASE A"/>
    <property type="match status" value="1"/>
</dbReference>
<accession>A0ABR1YZF6</accession>
<dbReference type="Gene3D" id="3.20.20.80">
    <property type="entry name" value="Glycosidases"/>
    <property type="match status" value="1"/>
</dbReference>
<evidence type="ECO:0000256" key="4">
    <source>
        <dbReference type="ARBA" id="ARBA00022801"/>
    </source>
</evidence>
<proteinExistence type="inferred from homology"/>
<name>A0ABR1YZF6_9PEZI</name>
<dbReference type="Pfam" id="PF00150">
    <property type="entry name" value="Cellulase"/>
    <property type="match status" value="1"/>
</dbReference>
<evidence type="ECO:0000256" key="3">
    <source>
        <dbReference type="ARBA" id="ARBA00012601"/>
    </source>
</evidence>
<protein>
    <recommendedName>
        <fullName evidence="3">cellulase</fullName>
        <ecNumber evidence="3">3.2.1.4</ecNumber>
    </recommendedName>
</protein>
<evidence type="ECO:0000256" key="7">
    <source>
        <dbReference type="SAM" id="SignalP"/>
    </source>
</evidence>
<evidence type="ECO:0000256" key="6">
    <source>
        <dbReference type="RuleBase" id="RU361153"/>
    </source>
</evidence>
<dbReference type="Proteomes" id="UP001492380">
    <property type="component" value="Unassembled WGS sequence"/>
</dbReference>
<evidence type="ECO:0000256" key="5">
    <source>
        <dbReference type="ARBA" id="ARBA00023295"/>
    </source>
</evidence>
<evidence type="ECO:0000313" key="9">
    <source>
        <dbReference type="EMBL" id="KAK8244076.1"/>
    </source>
</evidence>